<dbReference type="InterPro" id="IPR037272">
    <property type="entry name" value="SNS_sf"/>
</dbReference>
<name>A0AAD5QTG8_PARTN</name>
<dbReference type="Proteomes" id="UP001196413">
    <property type="component" value="Unassembled WGS sequence"/>
</dbReference>
<evidence type="ECO:0000313" key="10">
    <source>
        <dbReference type="Proteomes" id="UP001196413"/>
    </source>
</evidence>
<reference evidence="9" key="1">
    <citation type="submission" date="2021-06" db="EMBL/GenBank/DDBJ databases">
        <title>Parelaphostrongylus tenuis whole genome reference sequence.</title>
        <authorList>
            <person name="Garwood T.J."/>
            <person name="Larsen P.A."/>
            <person name="Fountain-Jones N.M."/>
            <person name="Garbe J.R."/>
            <person name="Macchietto M.G."/>
            <person name="Kania S.A."/>
            <person name="Gerhold R.W."/>
            <person name="Richards J.E."/>
            <person name="Wolf T.M."/>
        </authorList>
    </citation>
    <scope>NUCLEOTIDE SEQUENCE</scope>
    <source>
        <strain evidence="9">MNPRO001-30</strain>
        <tissue evidence="9">Meninges</tissue>
    </source>
</reference>
<evidence type="ECO:0000256" key="7">
    <source>
        <dbReference type="PIRSR" id="PIRSR600175-1"/>
    </source>
</evidence>
<keyword evidence="2" id="KW-0813">Transport</keyword>
<keyword evidence="6 8" id="KW-0472">Membrane</keyword>
<dbReference type="PROSITE" id="PS50267">
    <property type="entry name" value="NA_NEUROTRAN_SYMP_3"/>
    <property type="match status" value="1"/>
</dbReference>
<feature type="transmembrane region" description="Helical" evidence="8">
    <location>
        <begin position="302"/>
        <end position="323"/>
    </location>
</feature>
<keyword evidence="3 8" id="KW-0812">Transmembrane</keyword>
<feature type="transmembrane region" description="Helical" evidence="8">
    <location>
        <begin position="335"/>
        <end position="355"/>
    </location>
</feature>
<evidence type="ECO:0000313" key="9">
    <source>
        <dbReference type="EMBL" id="KAJ1364168.1"/>
    </source>
</evidence>
<evidence type="ECO:0000256" key="5">
    <source>
        <dbReference type="ARBA" id="ARBA00022989"/>
    </source>
</evidence>
<dbReference type="GO" id="GO:0005886">
    <property type="term" value="C:plasma membrane"/>
    <property type="evidence" value="ECO:0007669"/>
    <property type="project" value="TreeGrafter"/>
</dbReference>
<dbReference type="EMBL" id="JAHQIW010004882">
    <property type="protein sequence ID" value="KAJ1364168.1"/>
    <property type="molecule type" value="Genomic_DNA"/>
</dbReference>
<feature type="transmembrane region" description="Helical" evidence="8">
    <location>
        <begin position="133"/>
        <end position="160"/>
    </location>
</feature>
<feature type="transmembrane region" description="Helical" evidence="8">
    <location>
        <begin position="98"/>
        <end position="121"/>
    </location>
</feature>
<feature type="transmembrane region" description="Helical" evidence="8">
    <location>
        <begin position="53"/>
        <end position="78"/>
    </location>
</feature>
<keyword evidence="10" id="KW-1185">Reference proteome</keyword>
<dbReference type="PANTHER" id="PTHR11616">
    <property type="entry name" value="SODIUM/CHLORIDE DEPENDENT TRANSPORTER"/>
    <property type="match status" value="1"/>
</dbReference>
<comment type="subcellular location">
    <subcellularLocation>
        <location evidence="1">Membrane</location>
        <topology evidence="1">Multi-pass membrane protein</topology>
    </subcellularLocation>
</comment>
<dbReference type="GO" id="GO:0005283">
    <property type="term" value="F:amino acid:sodium symporter activity"/>
    <property type="evidence" value="ECO:0007669"/>
    <property type="project" value="TreeGrafter"/>
</dbReference>
<comment type="caution">
    <text evidence="9">The sequence shown here is derived from an EMBL/GenBank/DDBJ whole genome shotgun (WGS) entry which is preliminary data.</text>
</comment>
<dbReference type="AlphaFoldDB" id="A0AAD5QTG8"/>
<gene>
    <name evidence="9" type="ORF">KIN20_024193</name>
</gene>
<evidence type="ECO:0000256" key="1">
    <source>
        <dbReference type="ARBA" id="ARBA00004141"/>
    </source>
</evidence>
<evidence type="ECO:0000256" key="3">
    <source>
        <dbReference type="ARBA" id="ARBA00022692"/>
    </source>
</evidence>
<feature type="transmembrane region" description="Helical" evidence="8">
    <location>
        <begin position="21"/>
        <end position="41"/>
    </location>
</feature>
<dbReference type="GO" id="GO:0089718">
    <property type="term" value="P:amino acid import across plasma membrane"/>
    <property type="evidence" value="ECO:0007669"/>
    <property type="project" value="TreeGrafter"/>
</dbReference>
<keyword evidence="4" id="KW-0769">Symport</keyword>
<sequence>MTVSHFVTCMEKNEPISSENFIPNQLLIASLLVVWLIANVAQNGGINLLGNTSFIVIPISLITMIMIVVAAIVVGDIGQSLHHFSQPHFNKLCETKDWIVAAGHAVFILNVSTGGFIKLASSRPFRLPILRDVIIIAVTTLLFHAVTLFSVTAIIDGYAARLYPYDNHDERFRHITQRRSLVMATVAEAFVGVNCDWIMNAFYFLGISRPTVTKARDRPLGAPETTSTLHRHLFDCRDRISRQLTIHCAWWLCAVAVYFEGKFPEHVDHWFSTARHRCLYLRFRRFSVNIRTMVGGSGPINIFWWLNWTVVSPFVHLVCYVAFFTVIGHKQWFDTMWLIVFMSTTIAWLPINFILKNYERMESHQPFRMLFQPRSDWGPLYLPDRSEATTWERALRFSDAAWAALREVITRKESDRS</sequence>
<proteinExistence type="predicted"/>
<dbReference type="GO" id="GO:0046872">
    <property type="term" value="F:metal ion binding"/>
    <property type="evidence" value="ECO:0007669"/>
    <property type="project" value="UniProtKB-KW"/>
</dbReference>
<dbReference type="SUPFAM" id="SSF161070">
    <property type="entry name" value="SNF-like"/>
    <property type="match status" value="1"/>
</dbReference>
<protein>
    <submittedName>
        <fullName evidence="9">Uncharacterized protein</fullName>
    </submittedName>
</protein>
<accession>A0AAD5QTG8</accession>
<evidence type="ECO:0000256" key="6">
    <source>
        <dbReference type="ARBA" id="ARBA00023136"/>
    </source>
</evidence>
<evidence type="ECO:0000256" key="2">
    <source>
        <dbReference type="ARBA" id="ARBA00022448"/>
    </source>
</evidence>
<organism evidence="9 10">
    <name type="scientific">Parelaphostrongylus tenuis</name>
    <name type="common">Meningeal worm</name>
    <dbReference type="NCBI Taxonomy" id="148309"/>
    <lineage>
        <taxon>Eukaryota</taxon>
        <taxon>Metazoa</taxon>
        <taxon>Ecdysozoa</taxon>
        <taxon>Nematoda</taxon>
        <taxon>Chromadorea</taxon>
        <taxon>Rhabditida</taxon>
        <taxon>Rhabditina</taxon>
        <taxon>Rhabditomorpha</taxon>
        <taxon>Strongyloidea</taxon>
        <taxon>Metastrongylidae</taxon>
        <taxon>Parelaphostrongylus</taxon>
    </lineage>
</organism>
<keyword evidence="5 8" id="KW-1133">Transmembrane helix</keyword>
<keyword evidence="7" id="KW-0479">Metal-binding</keyword>
<feature type="binding site" evidence="7">
    <location>
        <position position="217"/>
    </location>
    <ligand>
        <name>Na(+)</name>
        <dbReference type="ChEBI" id="CHEBI:29101"/>
        <label>1</label>
    </ligand>
</feature>
<evidence type="ECO:0000256" key="8">
    <source>
        <dbReference type="SAM" id="Phobius"/>
    </source>
</evidence>
<dbReference type="InterPro" id="IPR000175">
    <property type="entry name" value="Na/ntran_symport"/>
</dbReference>
<feature type="transmembrane region" description="Helical" evidence="8">
    <location>
        <begin position="180"/>
        <end position="206"/>
    </location>
</feature>
<dbReference type="Pfam" id="PF00209">
    <property type="entry name" value="SNF"/>
    <property type="match status" value="1"/>
</dbReference>
<dbReference type="PANTHER" id="PTHR11616:SF241">
    <property type="entry name" value="SODIUM- AND CHLORIDE-DEPENDENT GLYCINE TRANSPORTER 2"/>
    <property type="match status" value="1"/>
</dbReference>
<evidence type="ECO:0000256" key="4">
    <source>
        <dbReference type="ARBA" id="ARBA00022847"/>
    </source>
</evidence>
<keyword evidence="7" id="KW-0915">Sodium</keyword>